<keyword evidence="2" id="KW-1015">Disulfide bond</keyword>
<keyword evidence="1" id="KW-0677">Repeat</keyword>
<accession>A0A6J0J773</accession>
<dbReference type="RefSeq" id="XP_017694797.1">
    <property type="nucleotide sequence ID" value="XM_017839308.1"/>
</dbReference>
<evidence type="ECO:0000256" key="1">
    <source>
        <dbReference type="ARBA" id="ARBA00022737"/>
    </source>
</evidence>
<dbReference type="GeneID" id="108509741"/>
<dbReference type="InterPro" id="IPR001007">
    <property type="entry name" value="VWF_dom"/>
</dbReference>
<feature type="domain" description="VWFD" evidence="5">
    <location>
        <begin position="819"/>
        <end position="998"/>
    </location>
</feature>
<dbReference type="InterPro" id="IPR050780">
    <property type="entry name" value="Mucin_vWF_Thrombospondin_sf"/>
</dbReference>
<dbReference type="Proteomes" id="UP000504624">
    <property type="component" value="Unplaced"/>
</dbReference>
<dbReference type="SMART" id="SM00832">
    <property type="entry name" value="C8"/>
    <property type="match status" value="6"/>
</dbReference>
<feature type="region of interest" description="Disordered" evidence="4">
    <location>
        <begin position="632"/>
        <end position="693"/>
    </location>
</feature>
<feature type="region of interest" description="Disordered" evidence="4">
    <location>
        <begin position="1945"/>
        <end position="1967"/>
    </location>
</feature>
<organism evidence="6 7">
    <name type="scientific">Lepidothrix coronata</name>
    <name type="common">blue-crowned manakin</name>
    <dbReference type="NCBI Taxonomy" id="321398"/>
    <lineage>
        <taxon>Eukaryota</taxon>
        <taxon>Metazoa</taxon>
        <taxon>Chordata</taxon>
        <taxon>Craniata</taxon>
        <taxon>Vertebrata</taxon>
        <taxon>Euteleostomi</taxon>
        <taxon>Archelosauria</taxon>
        <taxon>Archosauria</taxon>
        <taxon>Dinosauria</taxon>
        <taxon>Saurischia</taxon>
        <taxon>Theropoda</taxon>
        <taxon>Coelurosauria</taxon>
        <taxon>Aves</taxon>
        <taxon>Neognathae</taxon>
        <taxon>Neoaves</taxon>
        <taxon>Telluraves</taxon>
        <taxon>Australaves</taxon>
        <taxon>Passeriformes</taxon>
        <taxon>Pipridae</taxon>
        <taxon>Lepidothrix</taxon>
    </lineage>
</organism>
<feature type="domain" description="VWFD" evidence="5">
    <location>
        <begin position="2665"/>
        <end position="2857"/>
    </location>
</feature>
<gene>
    <name evidence="7" type="primary">LOC108509741</name>
</gene>
<dbReference type="SUPFAM" id="SSF57567">
    <property type="entry name" value="Serine protease inhibitors"/>
    <property type="match status" value="6"/>
</dbReference>
<evidence type="ECO:0000313" key="7">
    <source>
        <dbReference type="RefSeq" id="XP_017694797.1"/>
    </source>
</evidence>
<dbReference type="CDD" id="cd19941">
    <property type="entry name" value="TIL"/>
    <property type="match status" value="6"/>
</dbReference>
<protein>
    <submittedName>
        <fullName evidence="7">IgGFc-binding protein-like</fullName>
    </submittedName>
</protein>
<dbReference type="OrthoDB" id="3438930at2759"/>
<dbReference type="GO" id="GO:0031012">
    <property type="term" value="C:extracellular matrix"/>
    <property type="evidence" value="ECO:0007669"/>
    <property type="project" value="TreeGrafter"/>
</dbReference>
<feature type="domain" description="VWFD" evidence="5">
    <location>
        <begin position="1613"/>
        <end position="1860"/>
    </location>
</feature>
<feature type="region of interest" description="Disordered" evidence="4">
    <location>
        <begin position="2000"/>
        <end position="2021"/>
    </location>
</feature>
<dbReference type="Pfam" id="PF17517">
    <property type="entry name" value="IgGFc_binding"/>
    <property type="match status" value="1"/>
</dbReference>
<dbReference type="PROSITE" id="PS51233">
    <property type="entry name" value="VWFD"/>
    <property type="match status" value="7"/>
</dbReference>
<dbReference type="Pfam" id="PF08742">
    <property type="entry name" value="C8"/>
    <property type="match status" value="6"/>
</dbReference>
<keyword evidence="6" id="KW-1185">Reference proteome</keyword>
<dbReference type="Pfam" id="PF00094">
    <property type="entry name" value="VWD"/>
    <property type="match status" value="8"/>
</dbReference>
<dbReference type="FunFam" id="2.10.25.10:FF:000055">
    <property type="entry name" value="alpha-tectorin isoform X1"/>
    <property type="match status" value="4"/>
</dbReference>
<dbReference type="InterPro" id="IPR002919">
    <property type="entry name" value="TIL_dom"/>
</dbReference>
<dbReference type="SMART" id="SM00216">
    <property type="entry name" value="VWD"/>
    <property type="match status" value="6"/>
</dbReference>
<dbReference type="GO" id="GO:0005615">
    <property type="term" value="C:extracellular space"/>
    <property type="evidence" value="ECO:0007669"/>
    <property type="project" value="TreeGrafter"/>
</dbReference>
<dbReference type="InterPro" id="IPR025615">
    <property type="entry name" value="TILa_dom"/>
</dbReference>
<dbReference type="InterPro" id="IPR036084">
    <property type="entry name" value="Ser_inhib-like_sf"/>
</dbReference>
<dbReference type="PANTHER" id="PTHR11339">
    <property type="entry name" value="EXTRACELLULAR MATRIX GLYCOPROTEIN RELATED"/>
    <property type="match status" value="1"/>
</dbReference>
<reference evidence="7" key="1">
    <citation type="submission" date="2025-08" db="UniProtKB">
        <authorList>
            <consortium name="RefSeq"/>
        </authorList>
    </citation>
    <scope>IDENTIFICATION</scope>
</reference>
<keyword evidence="3" id="KW-0325">Glycoprotein</keyword>
<feature type="domain" description="VWFD" evidence="5">
    <location>
        <begin position="3013"/>
        <end position="3183"/>
    </location>
</feature>
<evidence type="ECO:0000259" key="5">
    <source>
        <dbReference type="PROSITE" id="PS51233"/>
    </source>
</evidence>
<dbReference type="InterPro" id="IPR035234">
    <property type="entry name" value="IgGFc-bd_N"/>
</dbReference>
<feature type="compositionally biased region" description="Low complexity" evidence="4">
    <location>
        <begin position="2000"/>
        <end position="2020"/>
    </location>
</feature>
<dbReference type="InterPro" id="IPR003645">
    <property type="entry name" value="Fol_N"/>
</dbReference>
<name>A0A6J0J773_9PASS</name>
<dbReference type="PANTHER" id="PTHR11339:SF244">
    <property type="entry name" value="IGGFC-BINDING PROTEIN"/>
    <property type="match status" value="1"/>
</dbReference>
<dbReference type="SMART" id="SM00274">
    <property type="entry name" value="FOLN"/>
    <property type="match status" value="3"/>
</dbReference>
<feature type="domain" description="VWFD" evidence="5">
    <location>
        <begin position="2273"/>
        <end position="2452"/>
    </location>
</feature>
<dbReference type="InterPro" id="IPR001846">
    <property type="entry name" value="VWF_type-D"/>
</dbReference>
<sequence>MANKTVVVRASADVAVVAMSAKGYTVGATALLPMPSLGTRYYVVTPMGNDTYGMAELVVVAGAAITAVSITTTATFQYAGDTYVPGAVLRLFLQPYHSLQLQSSQDFTGTAVVANAPVAVLSGHTCTKVAAGYDFVVEQLLPTVAWGRSYVVPPNPVQPGTDLIYVVTEDCNTITYNSSSGEVTMAMAAGEARALVVNHNSPLHLTAVAAVQVLLFFTGSSWQDPFLLIVPPVTAHCTAFHLSTVPGYYNHAILIAPTAATAATTLNHQPAATMKWHGVPGMEFSWAGITVSPQTRSAENPQAPMGLLVFGFESNTGYGFAGLCITAPEPVSCEDLMCEEKCEVVDGQPKCVQETFSTCWLASGSHYRSFDGKTFDFMGTCTYTLTTLCSSDPTFPAFSVEVQKEKKENSKVSSIGSINVRIDNVTVTVVRAENGMVRVNNHSSRLPISLSCGKLRVRQKGKSVLIQLDFMLKVLYDWDDHVVVKIPTAFSGRVCGLCGNSNGNPRDDALAPDGSKVWDIVELGRSWKVTNGSGHCQDTCEGDCGRCGWDEEVIYKAERWCGVLSWHAGPFRRCHGTINPNVYVKNCIHDLCAHGGHRAVLCHALQAYADDCQENGIDISDWRMRMGCREKSIKSRETPGSPCRKSIKSRETPGSPCRKSIKSMECLESPSRKSRKPVETSESPGGRFQEVCGDSESPAFTCPPNSTYSTCGPTCPPTCNIPAVPSSCAASTTCVDSCVCHEGLVLDANICIPPSDCGCVFGGLFHGLGEEFWGDPTCTQRCVCDAEQRQAVCRNSSCGAEEECRVQEGIQDCYPKVFGVCSAVGTTHYETFDSRRFIFQGTCVYLFVGLCEDNPNLVGFQVLVQNGRQGDRRLLAIAMVTVKVYNKTIGISREQPGTIMIDERLVNLPYLHGDKQIVVYRHGRDAVVETNFGLVVTYDWHSHVTVTVPGTFANTLCGLCGNFNGAASDDMRMSNSNMTSDPDAFGSSWKVADILGCTERSMAECSGATMAPRLQQEVSGMGCEIVLEKDGPFGACHGHVDAQPYFQSCIRDSCLVPEQEDGMCPIIASYASACQAAGVSIGRWRMDNFCYIPCPPNSSYKLCSNTCQHSCGASSATCSGRCREGCACHDGFMLSGDECVPTAHCGCTHHGVYYKEDETFYPTEHEECRCLSSSAVECQNISCPDGSPGKVIDGIFQCPPPASGTCVAMGDSAYITFDGVAFNVTGSCSYILSQTCTGDVTSFVVTIQKEARRKGKVSRIQALSVEVYGVNLTLTQGKRGDVMVNSISHHLPAILGEGQIQVYPHGTGVLLRTDFGLVVHYDLAQHVTLTVPQTYLGHLCGLCGNYNGQHDDDFHLSNGQLALDATAFGSAWKTKDRPCEDACPDKECSTCSKEKVLVLQKPNYCGLLTAPEGPFGSCHSVVDPTPYSQSCIHNLCVTGGDTGALCQSIQSYVSMCQDAGVAVGDWRTPSFCPLPCLANSTYSLCTNTCANTCAGRAATCPQTCAEGCQCHQGSVSNGQGCIPEEQCGCFEDGRYYKPYEVVFQDRCQRRCSCIPGQGLTCHDHSCTEDESCEIRDGVLGCINKNPCKSLRCRPKERCRPRGSESRCVPALVATCWAWGDPHFRTFDGLEFDFQGTCTYTMAESHGNDPRLEPFRVEARNDIRGGIRSVSYVSVVNIDVYGQRVSFHHNEDGKVRVSWGGKGRNLGFFPIFFFIQHFPTSFFIWPMVLSALVLFWDKSVRLGGRLLKFWDVLGIKWNKIVNGELALLPVFLVDGRLRVHPSGLRVTLDTDFGLRVSYDWNWHLFIDLPSSFFGHVHGLCGNFNLQPLDDIPEAGDNIPALVAWARGWRSSDPDAQDPLCWDHCDGECPVCEEKELWGGNSYCGIIKKSFQGPFRACHAVVKPQEFFGSCLAELCRSRGARQVLCRVLETYAATCRRSGATVGDWRTPAGCRPRPPRAPPFHRVHPPRPWGSEGPLGGHFRSWGAFLGHFWSSEIHLSVKPSNPSSGSSPEPSPGAPDSAPCDPDPILCVPDPFPCVPDAVLPVPTPFAHVPDPISLVQDPIPCFPDLLACPNPHPAWPRPFLHVPDPVLPVPSPHPLYPRPLPTCPSPHLTLPHFLDFPPHAPYPSPGFPDPFPPLPSDALHSLHPSSQFSLSPALPCPENSHYEPCGTACPATCSDPDAPSSCALPCVESCACDHGHVLSAGHCVPVSRCGCTRAGRYHRPGEEFWGDPLCRSWCRCDPELGMVVCEEARCKSGEVCAVVEGVRRCVATNRSICVATGDPHYTTFDGHRYDFMGTCVYLLAGLCSPDPTLVPFNVTVENNHRGNNRVSFTKVVTLEVFNVSLSLSQEHPKKVKVDGVLLDLPFSHPSHELRVSLRGVHGFISTAFGVTVTFDWHSYARVILPGTFTGAVCGLCGNANGDPHDDFVTRQGHPAHNDTHFGDSWKVSEVPGCSPGCTEGCQGCSNTQRRTYRGDKHCGILVKKRGPLATCHEVIDPAPFLEDCLFDTCLFEGHHDTVCQAVGAYVSACQSRGVAVGPWRTHAFCSPVCPPNEHYELCGPPCPPTCQDESGPPSCPEPSPCSEGCFCDPGYFRSGDSCVPLSQCGCTLEGRYYPRGAQFYPSPSCTQRCVCSRGGHVECEPTPGCPPGQECGVRDGVLGCHPRSACGHCQLLGRGTYSTFGGQLGGFGGSCTLPLLEMDAGDPEEGPQPLRVALEQHEGEVRRVTVTAQGMTVAMDRGQRWEVMVDGERHVLPLWLGGGSLGVTQVGSHRLLHVRGGPKILYDGDSYAVLTLPPAQQPLRGLCGDPKILGTPPPNCTHADPAGTPPCPPGRCAVLADPAGPFGGCHRAVPPRAHLDTCELQVCAGGAGGGDPCPAFQGYAAACQAAGGELREWREETGCPLLCPPRSQYQLCARTCARTCAGVSAPPPCSGRCFEGCQCSEGLLFDGARCVPPGNCGCFHQGRYFQIAQTILTRDCSQSCTCRGPGGLQCRPFSCPLGHTCDLLNGTRTCVPRPGRCLLSSPTHFVTFDGLPGATLATGIYVVATVCDHRAPTWFRLLGVIGDIGDHPGVVALHLFTHHGLITARMDGRVWLNGVPTPLPAELSGKLNITESGGTLQIEWIPGFQVELGAQGVALEVTKDTRGTLCGLCGDYDGATTNDLRGPDGTVTGDTRELAQAWRAPDFSQ</sequence>
<feature type="domain" description="VWFD" evidence="5">
    <location>
        <begin position="357"/>
        <end position="537"/>
    </location>
</feature>
<evidence type="ECO:0000313" key="6">
    <source>
        <dbReference type="Proteomes" id="UP000504624"/>
    </source>
</evidence>
<dbReference type="InterPro" id="IPR014853">
    <property type="entry name" value="VWF/SSPO/ZAN-like_Cys-rich_dom"/>
</dbReference>
<evidence type="ECO:0000256" key="4">
    <source>
        <dbReference type="SAM" id="MobiDB-lite"/>
    </source>
</evidence>
<proteinExistence type="predicted"/>
<dbReference type="Pfam" id="PF12714">
    <property type="entry name" value="TILa"/>
    <property type="match status" value="2"/>
</dbReference>
<evidence type="ECO:0000256" key="3">
    <source>
        <dbReference type="ARBA" id="ARBA00023180"/>
    </source>
</evidence>
<dbReference type="SMART" id="SM00215">
    <property type="entry name" value="VWC_out"/>
    <property type="match status" value="5"/>
</dbReference>
<dbReference type="Pfam" id="PF01826">
    <property type="entry name" value="TIL"/>
    <property type="match status" value="6"/>
</dbReference>
<feature type="domain" description="VWFD" evidence="5">
    <location>
        <begin position="1204"/>
        <end position="1380"/>
    </location>
</feature>
<evidence type="ECO:0000256" key="2">
    <source>
        <dbReference type="ARBA" id="ARBA00023157"/>
    </source>
</evidence>
<dbReference type="Gene3D" id="2.10.25.10">
    <property type="entry name" value="Laminin"/>
    <property type="match status" value="6"/>
</dbReference>